<evidence type="ECO:0000259" key="1">
    <source>
        <dbReference type="Pfam" id="PF10908"/>
    </source>
</evidence>
<accession>A0A1C3HGY0</accession>
<sequence length="175" mass="19501">MPLHGEFIVNDAQFSPLPIYGVGTFLAYSGNGIYRNQAGCVAVPDSGPIPQGRYHIVNRITGGWKGMLRTDLHDFYSWPTSTPVIKYEWFALYREDGKIDDYTWINGVKRGNFRLHPSGPLGISLGCITLQHRTDFLAIRQALLSTRPVRLVNGLMSYGTIEVILNGKQTCPDGD</sequence>
<reference evidence="2" key="1">
    <citation type="submission" date="2016-05" db="EMBL/GenBank/DDBJ databases">
        <authorList>
            <person name="Cock P.J.A."/>
            <person name="Cock P.J.A."/>
        </authorList>
    </citation>
    <scope>NUCLEOTIDE SEQUENCE</scope>
    <source>
        <strain evidence="2">PWN146_assembly</strain>
    </source>
</reference>
<gene>
    <name evidence="2" type="ORF">PWN146_02987</name>
</gene>
<organism evidence="2">
    <name type="scientific">Serratia marcescens</name>
    <dbReference type="NCBI Taxonomy" id="615"/>
    <lineage>
        <taxon>Bacteria</taxon>
        <taxon>Pseudomonadati</taxon>
        <taxon>Pseudomonadota</taxon>
        <taxon>Gammaproteobacteria</taxon>
        <taxon>Enterobacterales</taxon>
        <taxon>Yersiniaceae</taxon>
        <taxon>Serratia</taxon>
    </lineage>
</organism>
<name>A0A1C3HGY0_SERMA</name>
<protein>
    <recommendedName>
        <fullName evidence="1">Tlde1 domain-containing protein</fullName>
    </recommendedName>
</protein>
<proteinExistence type="predicted"/>
<evidence type="ECO:0000313" key="2">
    <source>
        <dbReference type="EMBL" id="SAY44285.1"/>
    </source>
</evidence>
<dbReference type="InterPro" id="IPR021225">
    <property type="entry name" value="Tlde1_dom"/>
</dbReference>
<dbReference type="EMBL" id="LT575490">
    <property type="protein sequence ID" value="SAY44285.1"/>
    <property type="molecule type" value="Genomic_DNA"/>
</dbReference>
<dbReference type="Pfam" id="PF10908">
    <property type="entry name" value="Tlde1_dom"/>
    <property type="match status" value="1"/>
</dbReference>
<feature type="domain" description="Tlde1" evidence="1">
    <location>
        <begin position="24"/>
        <end position="149"/>
    </location>
</feature>
<dbReference type="AlphaFoldDB" id="A0A1C3HGY0"/>